<protein>
    <submittedName>
        <fullName evidence="2">NYNRI protein</fullName>
    </submittedName>
</protein>
<sequence length="299" mass="34406">MLYVVECPECQQVVLGRVRPAPLVPLPLISVPFECIAMGIVGSLSQSESGYTYILVVVDYATRYPEAVPLRSTSAAAIARELVHIIERMLKRFVNQEQKHWAKLLPYLMFAVREVSQNSTGFSPFELLYGRQPRGIVDLVKEGWEEQTKTSKNIVKYVIMLRDYLELVGHLAQENFKLAQHCQEQQYNKQVRIQTFWPGDKVLLLLPTSESKSYAKWQGPYEVIQGIGNVNYEIRQPDRQNKTQIYHINLLKPWNEREALLIAGNSYEEDSGPLSIHQLQLIFRWGNSYFQIRNASSTS</sequence>
<name>A0ABS2XE04_POLSP</name>
<dbReference type="InterPro" id="IPR036397">
    <property type="entry name" value="RNaseH_sf"/>
</dbReference>
<dbReference type="Proteomes" id="UP001166093">
    <property type="component" value="Unassembled WGS sequence"/>
</dbReference>
<dbReference type="PANTHER" id="PTHR37984">
    <property type="entry name" value="PROTEIN CBG26694"/>
    <property type="match status" value="1"/>
</dbReference>
<feature type="domain" description="Integrase p58-like C-terminal" evidence="1">
    <location>
        <begin position="219"/>
        <end position="253"/>
    </location>
</feature>
<evidence type="ECO:0000313" key="2">
    <source>
        <dbReference type="EMBL" id="MBN3272197.1"/>
    </source>
</evidence>
<evidence type="ECO:0000313" key="3">
    <source>
        <dbReference type="Proteomes" id="UP001166093"/>
    </source>
</evidence>
<dbReference type="Pfam" id="PF22938">
    <property type="entry name" value="Integrase_p58_C"/>
    <property type="match status" value="1"/>
</dbReference>
<dbReference type="Gene3D" id="3.30.420.10">
    <property type="entry name" value="Ribonuclease H-like superfamily/Ribonuclease H"/>
    <property type="match status" value="2"/>
</dbReference>
<dbReference type="InterPro" id="IPR050951">
    <property type="entry name" value="Retrovirus_Pol_polyprotein"/>
</dbReference>
<feature type="non-terminal residue" evidence="2">
    <location>
        <position position="299"/>
    </location>
</feature>
<dbReference type="InterPro" id="IPR054465">
    <property type="entry name" value="Integrase_p58-like_C"/>
</dbReference>
<proteinExistence type="predicted"/>
<comment type="caution">
    <text evidence="2">The sequence shown here is derived from an EMBL/GenBank/DDBJ whole genome shotgun (WGS) entry which is preliminary data.</text>
</comment>
<feature type="non-terminal residue" evidence="2">
    <location>
        <position position="1"/>
    </location>
</feature>
<dbReference type="PANTHER" id="PTHR37984:SF15">
    <property type="entry name" value="INTEGRASE CATALYTIC DOMAIN-CONTAINING PROTEIN"/>
    <property type="match status" value="1"/>
</dbReference>
<evidence type="ECO:0000259" key="1">
    <source>
        <dbReference type="Pfam" id="PF22938"/>
    </source>
</evidence>
<dbReference type="EMBL" id="JAAWVQ010017609">
    <property type="protein sequence ID" value="MBN3272197.1"/>
    <property type="molecule type" value="Genomic_DNA"/>
</dbReference>
<keyword evidence="3" id="KW-1185">Reference proteome</keyword>
<gene>
    <name evidence="2" type="primary">Nynrin_2</name>
    <name evidence="2" type="ORF">GTO93_0020590</name>
</gene>
<accession>A0ABS2XE04</accession>
<reference evidence="2" key="1">
    <citation type="journal article" date="2021" name="Cell">
        <title>Tracing the genetic footprints of vertebrate landing in non-teleost ray-finned fishes.</title>
        <authorList>
            <person name="Bi X."/>
            <person name="Wang K."/>
            <person name="Yang L."/>
            <person name="Pan H."/>
            <person name="Jiang H."/>
            <person name="Wei Q."/>
            <person name="Fang M."/>
            <person name="Yu H."/>
            <person name="Zhu C."/>
            <person name="Cai Y."/>
            <person name="He Y."/>
            <person name="Gan X."/>
            <person name="Zeng H."/>
            <person name="Yu D."/>
            <person name="Zhu Y."/>
            <person name="Jiang H."/>
            <person name="Qiu Q."/>
            <person name="Yang H."/>
            <person name="Zhang Y.E."/>
            <person name="Wang W."/>
            <person name="Zhu M."/>
            <person name="He S."/>
            <person name="Zhang G."/>
        </authorList>
    </citation>
    <scope>NUCLEOTIDE SEQUENCE</scope>
    <source>
        <strain evidence="2">Pddl_001</strain>
    </source>
</reference>
<dbReference type="SUPFAM" id="SSF53098">
    <property type="entry name" value="Ribonuclease H-like"/>
    <property type="match status" value="1"/>
</dbReference>
<dbReference type="InterPro" id="IPR012337">
    <property type="entry name" value="RNaseH-like_sf"/>
</dbReference>
<organism evidence="2 3">
    <name type="scientific">Polyodon spathula</name>
    <name type="common">North American paddlefish</name>
    <name type="synonym">Squalus spathula</name>
    <dbReference type="NCBI Taxonomy" id="7913"/>
    <lineage>
        <taxon>Eukaryota</taxon>
        <taxon>Metazoa</taxon>
        <taxon>Chordata</taxon>
        <taxon>Craniata</taxon>
        <taxon>Vertebrata</taxon>
        <taxon>Euteleostomi</taxon>
        <taxon>Actinopterygii</taxon>
        <taxon>Chondrostei</taxon>
        <taxon>Acipenseriformes</taxon>
        <taxon>Polyodontidae</taxon>
        <taxon>Polyodon</taxon>
    </lineage>
</organism>